<sequence>MTDTIYRNFMQVSDAEQARNALLADGFPYSSVKLTPHKALEPNTTVSTVQNIMDSLTPDSVDGTDDPRPRPVALVAVDVLDNDQRRQADAIMRRFNAIEA</sequence>
<dbReference type="AlphaFoldDB" id="A0A1I7I5N1"/>
<dbReference type="OrthoDB" id="8777229at2"/>
<dbReference type="EMBL" id="FPBO01000007">
    <property type="protein sequence ID" value="SFU68224.1"/>
    <property type="molecule type" value="Genomic_DNA"/>
</dbReference>
<proteinExistence type="predicted"/>
<evidence type="ECO:0000313" key="2">
    <source>
        <dbReference type="Proteomes" id="UP000199391"/>
    </source>
</evidence>
<accession>A0A1I7I5N1</accession>
<protein>
    <submittedName>
        <fullName evidence="1">Uncharacterized protein</fullName>
    </submittedName>
</protein>
<name>A0A1I7I5N1_9BURK</name>
<dbReference type="Proteomes" id="UP000199391">
    <property type="component" value="Unassembled WGS sequence"/>
</dbReference>
<dbReference type="RefSeq" id="WP_093555339.1">
    <property type="nucleotide sequence ID" value="NZ_FPBO01000007.1"/>
</dbReference>
<gene>
    <name evidence="1" type="ORF">SAMN05216552_1007112</name>
</gene>
<organism evidence="1 2">
    <name type="scientific">Pseudoduganella namucuonensis</name>
    <dbReference type="NCBI Taxonomy" id="1035707"/>
    <lineage>
        <taxon>Bacteria</taxon>
        <taxon>Pseudomonadati</taxon>
        <taxon>Pseudomonadota</taxon>
        <taxon>Betaproteobacteria</taxon>
        <taxon>Burkholderiales</taxon>
        <taxon>Oxalobacteraceae</taxon>
        <taxon>Telluria group</taxon>
        <taxon>Pseudoduganella</taxon>
    </lineage>
</organism>
<reference evidence="2" key="1">
    <citation type="submission" date="2016-10" db="EMBL/GenBank/DDBJ databases">
        <authorList>
            <person name="Varghese N."/>
            <person name="Submissions S."/>
        </authorList>
    </citation>
    <scope>NUCLEOTIDE SEQUENCE [LARGE SCALE GENOMIC DNA]</scope>
    <source>
        <strain evidence="2">CGMCC 1.11014</strain>
    </source>
</reference>
<keyword evidence="2" id="KW-1185">Reference proteome</keyword>
<evidence type="ECO:0000313" key="1">
    <source>
        <dbReference type="EMBL" id="SFU68224.1"/>
    </source>
</evidence>